<feature type="transmembrane region" description="Helical" evidence="7">
    <location>
        <begin position="266"/>
        <end position="287"/>
    </location>
</feature>
<dbReference type="GO" id="GO:0005886">
    <property type="term" value="C:plasma membrane"/>
    <property type="evidence" value="ECO:0007669"/>
    <property type="project" value="UniProtKB-SubCell"/>
</dbReference>
<dbReference type="Pfam" id="PF00528">
    <property type="entry name" value="BPD_transp_1"/>
    <property type="match status" value="1"/>
</dbReference>
<evidence type="ECO:0000256" key="3">
    <source>
        <dbReference type="ARBA" id="ARBA00022475"/>
    </source>
</evidence>
<evidence type="ECO:0000256" key="1">
    <source>
        <dbReference type="ARBA" id="ARBA00004651"/>
    </source>
</evidence>
<keyword evidence="4 7" id="KW-0812">Transmembrane</keyword>
<name>A0A1W6L4X1_9BURK</name>
<reference evidence="9 10" key="1">
    <citation type="submission" date="2016-04" db="EMBL/GenBank/DDBJ databases">
        <title>Complete genome sequence of natural rubber-degrading, novel Gram-negative bacterium, Rhizobacter gummiphilus strain NS21.</title>
        <authorList>
            <person name="Tabata M."/>
            <person name="Kasai D."/>
            <person name="Fukuda M."/>
        </authorList>
    </citation>
    <scope>NUCLEOTIDE SEQUENCE [LARGE SCALE GENOMIC DNA]</scope>
    <source>
        <strain evidence="9 10">NS21</strain>
    </source>
</reference>
<dbReference type="CDD" id="cd06261">
    <property type="entry name" value="TM_PBP2"/>
    <property type="match status" value="1"/>
</dbReference>
<feature type="transmembrane region" description="Helical" evidence="7">
    <location>
        <begin position="106"/>
        <end position="131"/>
    </location>
</feature>
<dbReference type="InterPro" id="IPR050366">
    <property type="entry name" value="BP-dependent_transpt_permease"/>
</dbReference>
<dbReference type="STRING" id="946333.A4W93_04485"/>
<dbReference type="Proteomes" id="UP000193427">
    <property type="component" value="Chromosome"/>
</dbReference>
<keyword evidence="5 7" id="KW-1133">Transmembrane helix</keyword>
<keyword evidence="10" id="KW-1185">Reference proteome</keyword>
<feature type="transmembrane region" description="Helical" evidence="7">
    <location>
        <begin position="41"/>
        <end position="63"/>
    </location>
</feature>
<dbReference type="PANTHER" id="PTHR43386:SF1">
    <property type="entry name" value="D,D-DIPEPTIDE TRANSPORT SYSTEM PERMEASE PROTEIN DDPC-RELATED"/>
    <property type="match status" value="1"/>
</dbReference>
<evidence type="ECO:0000313" key="9">
    <source>
        <dbReference type="EMBL" id="ARN19227.1"/>
    </source>
</evidence>
<dbReference type="SUPFAM" id="SSF161098">
    <property type="entry name" value="MetI-like"/>
    <property type="match status" value="1"/>
</dbReference>
<dbReference type="InterPro" id="IPR025966">
    <property type="entry name" value="OppC_N"/>
</dbReference>
<dbReference type="Gene3D" id="1.10.3720.10">
    <property type="entry name" value="MetI-like"/>
    <property type="match status" value="1"/>
</dbReference>
<feature type="transmembrane region" description="Helical" evidence="7">
    <location>
        <begin position="219"/>
        <end position="246"/>
    </location>
</feature>
<evidence type="ECO:0000313" key="10">
    <source>
        <dbReference type="Proteomes" id="UP000193427"/>
    </source>
</evidence>
<evidence type="ECO:0000256" key="7">
    <source>
        <dbReference type="RuleBase" id="RU363032"/>
    </source>
</evidence>
<keyword evidence="2 7" id="KW-0813">Transport</keyword>
<dbReference type="AlphaFoldDB" id="A0A1W6L4X1"/>
<protein>
    <submittedName>
        <fullName evidence="9">ABC transporter permease</fullName>
    </submittedName>
</protein>
<dbReference type="GO" id="GO:0055085">
    <property type="term" value="P:transmembrane transport"/>
    <property type="evidence" value="ECO:0007669"/>
    <property type="project" value="InterPro"/>
</dbReference>
<evidence type="ECO:0000259" key="8">
    <source>
        <dbReference type="PROSITE" id="PS50928"/>
    </source>
</evidence>
<keyword evidence="6 7" id="KW-0472">Membrane</keyword>
<dbReference type="EMBL" id="CP015118">
    <property type="protein sequence ID" value="ARN19227.1"/>
    <property type="molecule type" value="Genomic_DNA"/>
</dbReference>
<dbReference type="KEGG" id="rgu:A4W93_04485"/>
<feature type="domain" description="ABC transmembrane type-1" evidence="8">
    <location>
        <begin position="106"/>
        <end position="292"/>
    </location>
</feature>
<keyword evidence="3" id="KW-1003">Cell membrane</keyword>
<evidence type="ECO:0000256" key="6">
    <source>
        <dbReference type="ARBA" id="ARBA00023136"/>
    </source>
</evidence>
<evidence type="ECO:0000256" key="4">
    <source>
        <dbReference type="ARBA" id="ARBA00022692"/>
    </source>
</evidence>
<evidence type="ECO:0000256" key="2">
    <source>
        <dbReference type="ARBA" id="ARBA00022448"/>
    </source>
</evidence>
<comment type="subcellular location">
    <subcellularLocation>
        <location evidence="1 7">Cell membrane</location>
        <topology evidence="1 7">Multi-pass membrane protein</topology>
    </subcellularLocation>
</comment>
<sequence>MTLQTSPSAALAAPRRRVVPGARLAHRVWRLTTRMFREKPLGAAGGVLFLVFLFCGIFADVLAPHDYNEINPIERLKAPSWEFPFGTDNLGRDVLSRCLYGAQLSVIISLSAATLATLVSLLIGVVSGYLGGKADMLVQRFVDAWMSFPDLVILIVVVSVMGPSMTTVILTLGLLLGIGGSRIVRSAVVSVRENMYVHAAQSIGASTPRILWKHIVPNVLPPVIVLFTTRIGAVILAESGLAFLGLGVPPPAPTWGGMLTGTGRQFMFQGPWLALAPGLCLTLVVYATNVFGDALRDLLDPRMRGSR</sequence>
<dbReference type="RefSeq" id="WP_085749482.1">
    <property type="nucleotide sequence ID" value="NZ_BSPR01000002.1"/>
</dbReference>
<comment type="similarity">
    <text evidence="7">Belongs to the binding-protein-dependent transport system permease family.</text>
</comment>
<dbReference type="InterPro" id="IPR035906">
    <property type="entry name" value="MetI-like_sf"/>
</dbReference>
<dbReference type="PANTHER" id="PTHR43386">
    <property type="entry name" value="OLIGOPEPTIDE TRANSPORT SYSTEM PERMEASE PROTEIN APPC"/>
    <property type="match status" value="1"/>
</dbReference>
<dbReference type="OrthoDB" id="9783218at2"/>
<evidence type="ECO:0000256" key="5">
    <source>
        <dbReference type="ARBA" id="ARBA00022989"/>
    </source>
</evidence>
<organism evidence="9 10">
    <name type="scientific">Piscinibacter gummiphilus</name>
    <dbReference type="NCBI Taxonomy" id="946333"/>
    <lineage>
        <taxon>Bacteria</taxon>
        <taxon>Pseudomonadati</taxon>
        <taxon>Pseudomonadota</taxon>
        <taxon>Betaproteobacteria</taxon>
        <taxon>Burkholderiales</taxon>
        <taxon>Sphaerotilaceae</taxon>
        <taxon>Piscinibacter</taxon>
    </lineage>
</organism>
<feature type="transmembrane region" description="Helical" evidence="7">
    <location>
        <begin position="151"/>
        <end position="176"/>
    </location>
</feature>
<accession>A0A1W6L4X1</accession>
<dbReference type="PROSITE" id="PS50928">
    <property type="entry name" value="ABC_TM1"/>
    <property type="match status" value="1"/>
</dbReference>
<proteinExistence type="inferred from homology"/>
<dbReference type="InterPro" id="IPR000515">
    <property type="entry name" value="MetI-like"/>
</dbReference>
<gene>
    <name evidence="9" type="ORF">A4W93_04485</name>
</gene>
<dbReference type="Pfam" id="PF12911">
    <property type="entry name" value="OppC_N"/>
    <property type="match status" value="1"/>
</dbReference>